<comment type="caution">
    <text evidence="1">The sequence shown here is derived from an EMBL/GenBank/DDBJ whole genome shotgun (WGS) entry which is preliminary data.</text>
</comment>
<name>A0A3E0H4N3_9PSEU</name>
<keyword evidence="2" id="KW-1185">Reference proteome</keyword>
<reference evidence="1 2" key="1">
    <citation type="submission" date="2018-08" db="EMBL/GenBank/DDBJ databases">
        <title>Genomic Encyclopedia of Archaeal and Bacterial Type Strains, Phase II (KMG-II): from individual species to whole genera.</title>
        <authorList>
            <person name="Goeker M."/>
        </authorList>
    </citation>
    <scope>NUCLEOTIDE SEQUENCE [LARGE SCALE GENOMIC DNA]</scope>
    <source>
        <strain evidence="1 2">DSM 45791</strain>
    </source>
</reference>
<protein>
    <submittedName>
        <fullName evidence="1">Uncharacterized protein</fullName>
    </submittedName>
</protein>
<organism evidence="1 2">
    <name type="scientific">Kutzneria buriramensis</name>
    <dbReference type="NCBI Taxonomy" id="1045776"/>
    <lineage>
        <taxon>Bacteria</taxon>
        <taxon>Bacillati</taxon>
        <taxon>Actinomycetota</taxon>
        <taxon>Actinomycetes</taxon>
        <taxon>Pseudonocardiales</taxon>
        <taxon>Pseudonocardiaceae</taxon>
        <taxon>Kutzneria</taxon>
    </lineage>
</organism>
<accession>A0A3E0H4N3</accession>
<gene>
    <name evidence="1" type="ORF">BCF44_11441</name>
</gene>
<dbReference type="Proteomes" id="UP000256269">
    <property type="component" value="Unassembled WGS sequence"/>
</dbReference>
<evidence type="ECO:0000313" key="1">
    <source>
        <dbReference type="EMBL" id="REH38016.1"/>
    </source>
</evidence>
<evidence type="ECO:0000313" key="2">
    <source>
        <dbReference type="Proteomes" id="UP000256269"/>
    </source>
</evidence>
<dbReference type="AlphaFoldDB" id="A0A3E0H4N3"/>
<sequence>MGKRLRQPSLRHTIEQLTCGPREIRTRVRTRWTTADPAPSGARSRLLELNRQGVQVFAAHGGRGGADDGRVRHIAPVPPPDVVADRVVAYCAAVLSVEGMRIPGPGPLCTSCLEQVCL</sequence>
<proteinExistence type="predicted"/>
<dbReference type="EMBL" id="QUNO01000014">
    <property type="protein sequence ID" value="REH38016.1"/>
    <property type="molecule type" value="Genomic_DNA"/>
</dbReference>